<dbReference type="Proteomes" id="UP000596035">
    <property type="component" value="Chromosome"/>
</dbReference>
<evidence type="ECO:0000313" key="18">
    <source>
        <dbReference type="EMBL" id="ASB40847.1"/>
    </source>
</evidence>
<dbReference type="GO" id="GO:0009252">
    <property type="term" value="P:peptidoglycan biosynthetic process"/>
    <property type="evidence" value="ECO:0007669"/>
    <property type="project" value="UniProtKB-UniRule"/>
</dbReference>
<evidence type="ECO:0000256" key="2">
    <source>
        <dbReference type="ARBA" id="ARBA00003921"/>
    </source>
</evidence>
<keyword evidence="14 16" id="KW-0961">Cell wall biogenesis/degradation</keyword>
<dbReference type="InterPro" id="IPR016166">
    <property type="entry name" value="FAD-bd_PCMH"/>
</dbReference>
<dbReference type="RefSeq" id="WP_066541417.1">
    <property type="nucleotide sequence ID" value="NZ_CP021422.1"/>
</dbReference>
<evidence type="ECO:0000256" key="7">
    <source>
        <dbReference type="ARBA" id="ARBA00022630"/>
    </source>
</evidence>
<evidence type="ECO:0000256" key="10">
    <source>
        <dbReference type="ARBA" id="ARBA00022960"/>
    </source>
</evidence>
<gene>
    <name evidence="16 19" type="primary">murB</name>
    <name evidence="18" type="ORF">ADH66_09390</name>
    <name evidence="19" type="ORF">I5Q82_19430</name>
</gene>
<feature type="active site" description="Proton donor" evidence="16">
    <location>
        <position position="233"/>
    </location>
</feature>
<dbReference type="SUPFAM" id="SSF56176">
    <property type="entry name" value="FAD-binding/transporter-associated domain-like"/>
    <property type="match status" value="1"/>
</dbReference>
<dbReference type="InterPro" id="IPR016167">
    <property type="entry name" value="FAD-bd_PCMH_sub1"/>
</dbReference>
<dbReference type="InterPro" id="IPR006094">
    <property type="entry name" value="Oxid_FAD_bind_N"/>
</dbReference>
<dbReference type="GO" id="GO:0071949">
    <property type="term" value="F:FAD binding"/>
    <property type="evidence" value="ECO:0007669"/>
    <property type="project" value="InterPro"/>
</dbReference>
<dbReference type="Gene3D" id="3.90.78.10">
    <property type="entry name" value="UDP-N-acetylenolpyruvoylglucosamine reductase, C-terminal domain"/>
    <property type="match status" value="1"/>
</dbReference>
<comment type="similarity">
    <text evidence="16">Belongs to the MurB family.</text>
</comment>
<comment type="cofactor">
    <cofactor evidence="1 16">
        <name>FAD</name>
        <dbReference type="ChEBI" id="CHEBI:57692"/>
    </cofactor>
</comment>
<evidence type="ECO:0000256" key="5">
    <source>
        <dbReference type="ARBA" id="ARBA00022490"/>
    </source>
</evidence>
<dbReference type="PROSITE" id="PS51387">
    <property type="entry name" value="FAD_PCMH"/>
    <property type="match status" value="1"/>
</dbReference>
<feature type="domain" description="FAD-binding PCMH-type" evidence="17">
    <location>
        <begin position="34"/>
        <end position="204"/>
    </location>
</feature>
<dbReference type="Pfam" id="PF01565">
    <property type="entry name" value="FAD_binding_4"/>
    <property type="match status" value="1"/>
</dbReference>
<feature type="active site" evidence="16">
    <location>
        <position position="303"/>
    </location>
</feature>
<feature type="active site" evidence="16">
    <location>
        <position position="183"/>
    </location>
</feature>
<evidence type="ECO:0000313" key="20">
    <source>
        <dbReference type="Proteomes" id="UP000196710"/>
    </source>
</evidence>
<proteinExistence type="inferred from homology"/>
<name>A0A1Z2XQW2_9FIRM</name>
<reference evidence="19 21" key="3">
    <citation type="submission" date="2020-11" db="EMBL/GenBank/DDBJ databases">
        <title>Closed and high quality bacterial genomes of the OMM12 community.</title>
        <authorList>
            <person name="Marbouty M."/>
            <person name="Lamy-Besnier Q."/>
            <person name="Debarbieux L."/>
            <person name="Koszul R."/>
        </authorList>
    </citation>
    <scope>NUCLEOTIDE SEQUENCE [LARGE SCALE GENOMIC DNA]</scope>
    <source>
        <strain evidence="19 21">KB18</strain>
    </source>
</reference>
<evidence type="ECO:0000259" key="17">
    <source>
        <dbReference type="PROSITE" id="PS51387"/>
    </source>
</evidence>
<dbReference type="InterPro" id="IPR011601">
    <property type="entry name" value="MurB_C"/>
</dbReference>
<keyword evidence="12 16" id="KW-0560">Oxidoreductase</keyword>
<dbReference type="PANTHER" id="PTHR21071">
    <property type="entry name" value="UDP-N-ACETYLENOLPYRUVOYLGLUCOSAMINE REDUCTASE"/>
    <property type="match status" value="1"/>
</dbReference>
<dbReference type="KEGG" id="amur:ADH66_09390"/>
<dbReference type="NCBIfam" id="TIGR00179">
    <property type="entry name" value="murB"/>
    <property type="match status" value="1"/>
</dbReference>
<dbReference type="InterPro" id="IPR003170">
    <property type="entry name" value="MurB"/>
</dbReference>
<evidence type="ECO:0000256" key="12">
    <source>
        <dbReference type="ARBA" id="ARBA00023002"/>
    </source>
</evidence>
<dbReference type="EC" id="1.3.1.98" evidence="16"/>
<keyword evidence="10 16" id="KW-0133">Cell shape</keyword>
<reference evidence="18" key="1">
    <citation type="journal article" date="2017" name="Genome Announc.">
        <title>High-Quality Whole-Genome Sequences of the Oligo-Mouse-Microbiota Bacterial Community.</title>
        <authorList>
            <person name="Garzetti D."/>
            <person name="Brugiroux S."/>
            <person name="Bunk B."/>
            <person name="Pukall R."/>
            <person name="McCoy K.D."/>
            <person name="Macpherson A.J."/>
            <person name="Stecher B."/>
        </authorList>
    </citation>
    <scope>NUCLEOTIDE SEQUENCE</scope>
    <source>
        <strain evidence="18">KB18</strain>
    </source>
</reference>
<keyword evidence="9 16" id="KW-0521">NADP</keyword>
<dbReference type="HAMAP" id="MF_00037">
    <property type="entry name" value="MurB"/>
    <property type="match status" value="1"/>
</dbReference>
<dbReference type="InterPro" id="IPR036635">
    <property type="entry name" value="MurB_C_sf"/>
</dbReference>
<evidence type="ECO:0000256" key="4">
    <source>
        <dbReference type="ARBA" id="ARBA00004752"/>
    </source>
</evidence>
<evidence type="ECO:0000256" key="11">
    <source>
        <dbReference type="ARBA" id="ARBA00022984"/>
    </source>
</evidence>
<dbReference type="PANTHER" id="PTHR21071:SF4">
    <property type="entry name" value="UDP-N-ACETYLENOLPYRUVOYLGLUCOSAMINE REDUCTASE"/>
    <property type="match status" value="1"/>
</dbReference>
<evidence type="ECO:0000313" key="19">
    <source>
        <dbReference type="EMBL" id="QQR30131.1"/>
    </source>
</evidence>
<evidence type="ECO:0000256" key="13">
    <source>
        <dbReference type="ARBA" id="ARBA00023306"/>
    </source>
</evidence>
<comment type="subcellular location">
    <subcellularLocation>
        <location evidence="3 16">Cytoplasm</location>
    </subcellularLocation>
</comment>
<dbReference type="SUPFAM" id="SSF56194">
    <property type="entry name" value="Uridine diphospho-N-Acetylenolpyruvylglucosamine reductase, MurB, C-terminal domain"/>
    <property type="match status" value="1"/>
</dbReference>
<keyword evidence="13 16" id="KW-0131">Cell cycle</keyword>
<comment type="catalytic activity">
    <reaction evidence="15 16">
        <text>UDP-N-acetyl-alpha-D-muramate + NADP(+) = UDP-N-acetyl-3-O-(1-carboxyvinyl)-alpha-D-glucosamine + NADPH + H(+)</text>
        <dbReference type="Rhea" id="RHEA:12248"/>
        <dbReference type="ChEBI" id="CHEBI:15378"/>
        <dbReference type="ChEBI" id="CHEBI:57783"/>
        <dbReference type="ChEBI" id="CHEBI:58349"/>
        <dbReference type="ChEBI" id="CHEBI:68483"/>
        <dbReference type="ChEBI" id="CHEBI:70757"/>
        <dbReference type="EC" id="1.3.1.98"/>
    </reaction>
</comment>
<keyword evidence="8 16" id="KW-0274">FAD</keyword>
<reference evidence="20" key="2">
    <citation type="submission" date="2017-05" db="EMBL/GenBank/DDBJ databases">
        <title>Improved OligoMM genomes.</title>
        <authorList>
            <person name="Garzetti D."/>
        </authorList>
    </citation>
    <scope>NUCLEOTIDE SEQUENCE [LARGE SCALE GENOMIC DNA]</scope>
    <source>
        <strain evidence="20">KB18</strain>
    </source>
</reference>
<evidence type="ECO:0000256" key="8">
    <source>
        <dbReference type="ARBA" id="ARBA00022827"/>
    </source>
</evidence>
<dbReference type="AlphaFoldDB" id="A0A1Z2XQW2"/>
<sequence length="310" mass="33705">MDDLKYQELDRLTAELDCELVRDEPLSKHTSFKIGGPVRRLITIYNYEPLSGILRELSRLELPYFVLGKGSNLLAGDGGYPGVALVLEGVFNSAAAISIENEGMTIRSGAGVSLAATCVFARDEGLTGLEFAWQIPGSVGGAVYMNAGAYGGEMKDVVKRVWYMDTEGRLLDCTGEELGFGYRKSAFMDGGKIITSAEFKLAHGDKDEIKARMDELKARRLEKQPYDMPSAGSTFKRPKTGYAAALIEQCGLKGRRVGGAQVSEKHTGFIVNASGATCKDVLELMDIVRETVLKETGVELEPEVRVIGEN</sequence>
<evidence type="ECO:0000256" key="3">
    <source>
        <dbReference type="ARBA" id="ARBA00004496"/>
    </source>
</evidence>
<evidence type="ECO:0000256" key="1">
    <source>
        <dbReference type="ARBA" id="ARBA00001974"/>
    </source>
</evidence>
<evidence type="ECO:0000256" key="9">
    <source>
        <dbReference type="ARBA" id="ARBA00022857"/>
    </source>
</evidence>
<keyword evidence="11 16" id="KW-0573">Peptidoglycan synthesis</keyword>
<evidence type="ECO:0000256" key="6">
    <source>
        <dbReference type="ARBA" id="ARBA00022618"/>
    </source>
</evidence>
<dbReference type="GO" id="GO:0008762">
    <property type="term" value="F:UDP-N-acetylmuramate dehydrogenase activity"/>
    <property type="evidence" value="ECO:0007669"/>
    <property type="project" value="UniProtKB-UniRule"/>
</dbReference>
<dbReference type="NCBIfam" id="NF010480">
    <property type="entry name" value="PRK13905.1"/>
    <property type="match status" value="1"/>
</dbReference>
<protein>
    <recommendedName>
        <fullName evidence="16">UDP-N-acetylenolpyruvoylglucosamine reductase</fullName>
        <ecNumber evidence="16">1.3.1.98</ecNumber>
    </recommendedName>
    <alternativeName>
        <fullName evidence="16">UDP-N-acetylmuramate dehydrogenase</fullName>
    </alternativeName>
</protein>
<comment type="pathway">
    <text evidence="4 16">Cell wall biogenesis; peptidoglycan biosynthesis.</text>
</comment>
<keyword evidence="5 16" id="KW-0963">Cytoplasm</keyword>
<keyword evidence="20" id="KW-1185">Reference proteome</keyword>
<evidence type="ECO:0000313" key="21">
    <source>
        <dbReference type="Proteomes" id="UP000596035"/>
    </source>
</evidence>
<evidence type="ECO:0000256" key="14">
    <source>
        <dbReference type="ARBA" id="ARBA00023316"/>
    </source>
</evidence>
<evidence type="ECO:0000256" key="15">
    <source>
        <dbReference type="ARBA" id="ARBA00048914"/>
    </source>
</evidence>
<keyword evidence="7 16" id="KW-0285">Flavoprotein</keyword>
<dbReference type="GO" id="GO:0071555">
    <property type="term" value="P:cell wall organization"/>
    <property type="evidence" value="ECO:0007669"/>
    <property type="project" value="UniProtKB-KW"/>
</dbReference>
<dbReference type="Pfam" id="PF02873">
    <property type="entry name" value="MurB_C"/>
    <property type="match status" value="1"/>
</dbReference>
<dbReference type="InterPro" id="IPR036318">
    <property type="entry name" value="FAD-bd_PCMH-like_sf"/>
</dbReference>
<dbReference type="Proteomes" id="UP000196710">
    <property type="component" value="Chromosome"/>
</dbReference>
<evidence type="ECO:0000256" key="16">
    <source>
        <dbReference type="HAMAP-Rule" id="MF_00037"/>
    </source>
</evidence>
<dbReference type="EMBL" id="CP021422">
    <property type="protein sequence ID" value="ASB40847.1"/>
    <property type="molecule type" value="Genomic_DNA"/>
</dbReference>
<organism evidence="19 21">
    <name type="scientific">Acutalibacter muris</name>
    <dbReference type="NCBI Taxonomy" id="1796620"/>
    <lineage>
        <taxon>Bacteria</taxon>
        <taxon>Bacillati</taxon>
        <taxon>Bacillota</taxon>
        <taxon>Clostridia</taxon>
        <taxon>Eubacteriales</taxon>
        <taxon>Acutalibacteraceae</taxon>
        <taxon>Acutalibacter</taxon>
    </lineage>
</organism>
<dbReference type="GO" id="GO:0005829">
    <property type="term" value="C:cytosol"/>
    <property type="evidence" value="ECO:0007669"/>
    <property type="project" value="TreeGrafter"/>
</dbReference>
<dbReference type="Gene3D" id="3.30.465.10">
    <property type="match status" value="1"/>
</dbReference>
<dbReference type="GO" id="GO:0051301">
    <property type="term" value="P:cell division"/>
    <property type="evidence" value="ECO:0007669"/>
    <property type="project" value="UniProtKB-KW"/>
</dbReference>
<comment type="function">
    <text evidence="2 16">Cell wall formation.</text>
</comment>
<accession>A0A1Z2XQW2</accession>
<dbReference type="GO" id="GO:0008360">
    <property type="term" value="P:regulation of cell shape"/>
    <property type="evidence" value="ECO:0007669"/>
    <property type="project" value="UniProtKB-KW"/>
</dbReference>
<keyword evidence="6 16" id="KW-0132">Cell division</keyword>
<dbReference type="InterPro" id="IPR016169">
    <property type="entry name" value="FAD-bd_PCMH_sub2"/>
</dbReference>
<dbReference type="Gene3D" id="3.30.43.10">
    <property type="entry name" value="Uridine Diphospho-n-acetylenolpyruvylglucosamine Reductase, domain 2"/>
    <property type="match status" value="1"/>
</dbReference>
<dbReference type="EMBL" id="CP065321">
    <property type="protein sequence ID" value="QQR30131.1"/>
    <property type="molecule type" value="Genomic_DNA"/>
</dbReference>